<keyword evidence="2 5" id="KW-0547">Nucleotide-binding</keyword>
<dbReference type="PANTHER" id="PTHR48011:SF89">
    <property type="entry name" value="MITOGEN-ACTIVATED PROTEIN KINASE KINASE KINASE YODA"/>
    <property type="match status" value="1"/>
</dbReference>
<evidence type="ECO:0000256" key="4">
    <source>
        <dbReference type="ARBA" id="ARBA00022840"/>
    </source>
</evidence>
<evidence type="ECO:0000256" key="6">
    <source>
        <dbReference type="SAM" id="MobiDB-lite"/>
    </source>
</evidence>
<dbReference type="Proteomes" id="UP000604825">
    <property type="component" value="Unassembled WGS sequence"/>
</dbReference>
<feature type="compositionally biased region" description="Basic residues" evidence="6">
    <location>
        <begin position="32"/>
        <end position="42"/>
    </location>
</feature>
<proteinExistence type="predicted"/>
<protein>
    <recommendedName>
        <fullName evidence="7">Protein kinase domain-containing protein</fullName>
    </recommendedName>
</protein>
<feature type="binding site" evidence="5">
    <location>
        <position position="160"/>
    </location>
    <ligand>
        <name>ATP</name>
        <dbReference type="ChEBI" id="CHEBI:30616"/>
    </ligand>
</feature>
<dbReference type="Pfam" id="PF00069">
    <property type="entry name" value="Pkinase"/>
    <property type="match status" value="1"/>
</dbReference>
<dbReference type="Gene3D" id="1.10.510.10">
    <property type="entry name" value="Transferase(Phosphotransferase) domain 1"/>
    <property type="match status" value="1"/>
</dbReference>
<evidence type="ECO:0000256" key="5">
    <source>
        <dbReference type="PROSITE-ProRule" id="PRU10141"/>
    </source>
</evidence>
<dbReference type="InterPro" id="IPR017441">
    <property type="entry name" value="Protein_kinase_ATP_BS"/>
</dbReference>
<dbReference type="EMBL" id="CAJGYO010000005">
    <property type="protein sequence ID" value="CAD6230171.1"/>
    <property type="molecule type" value="Genomic_DNA"/>
</dbReference>
<dbReference type="PANTHER" id="PTHR48011">
    <property type="entry name" value="CCR4-NOT TRANSCRIPTIONAL COMPLEX SUBUNIT CAF120-RELATED"/>
    <property type="match status" value="1"/>
</dbReference>
<feature type="region of interest" description="Disordered" evidence="6">
    <location>
        <begin position="1"/>
        <end position="53"/>
    </location>
</feature>
<dbReference type="SUPFAM" id="SSF56112">
    <property type="entry name" value="Protein kinase-like (PK-like)"/>
    <property type="match status" value="1"/>
</dbReference>
<evidence type="ECO:0000313" key="9">
    <source>
        <dbReference type="Proteomes" id="UP000604825"/>
    </source>
</evidence>
<dbReference type="FunFam" id="1.10.510.10:FF:000466">
    <property type="entry name" value="MAP kinase kinase kinase18"/>
    <property type="match status" value="1"/>
</dbReference>
<dbReference type="CDD" id="cd06606">
    <property type="entry name" value="STKc_MAPKKK"/>
    <property type="match status" value="1"/>
</dbReference>
<dbReference type="InterPro" id="IPR008271">
    <property type="entry name" value="Ser/Thr_kinase_AS"/>
</dbReference>
<comment type="caution">
    <text evidence="8">The sequence shown here is derived from an EMBL/GenBank/DDBJ whole genome shotgun (WGS) entry which is preliminary data.</text>
</comment>
<dbReference type="InterPro" id="IPR052751">
    <property type="entry name" value="Plant_MAPKKK"/>
</dbReference>
<feature type="compositionally biased region" description="Low complexity" evidence="6">
    <location>
        <begin position="12"/>
        <end position="27"/>
    </location>
</feature>
<organism evidence="8 9">
    <name type="scientific">Miscanthus lutarioriparius</name>
    <dbReference type="NCBI Taxonomy" id="422564"/>
    <lineage>
        <taxon>Eukaryota</taxon>
        <taxon>Viridiplantae</taxon>
        <taxon>Streptophyta</taxon>
        <taxon>Embryophyta</taxon>
        <taxon>Tracheophyta</taxon>
        <taxon>Spermatophyta</taxon>
        <taxon>Magnoliopsida</taxon>
        <taxon>Liliopsida</taxon>
        <taxon>Poales</taxon>
        <taxon>Poaceae</taxon>
        <taxon>PACMAD clade</taxon>
        <taxon>Panicoideae</taxon>
        <taxon>Andropogonodae</taxon>
        <taxon>Andropogoneae</taxon>
        <taxon>Saccharinae</taxon>
        <taxon>Miscanthus</taxon>
    </lineage>
</organism>
<dbReference type="PROSITE" id="PS00108">
    <property type="entry name" value="PROTEIN_KINASE_ST"/>
    <property type="match status" value="1"/>
</dbReference>
<gene>
    <name evidence="8" type="ORF">NCGR_LOCUS20567</name>
</gene>
<keyword evidence="4 5" id="KW-0067">ATP-binding</keyword>
<evidence type="ECO:0000259" key="7">
    <source>
        <dbReference type="PROSITE" id="PS50011"/>
    </source>
</evidence>
<dbReference type="GO" id="GO:0005524">
    <property type="term" value="F:ATP binding"/>
    <property type="evidence" value="ECO:0007669"/>
    <property type="project" value="UniProtKB-UniRule"/>
</dbReference>
<feature type="domain" description="Protein kinase" evidence="7">
    <location>
        <begin position="130"/>
        <end position="382"/>
    </location>
</feature>
<dbReference type="GO" id="GO:0004672">
    <property type="term" value="F:protein kinase activity"/>
    <property type="evidence" value="ECO:0007669"/>
    <property type="project" value="InterPro"/>
</dbReference>
<accession>A0A811NM67</accession>
<dbReference type="SMART" id="SM00220">
    <property type="entry name" value="S_TKc"/>
    <property type="match status" value="1"/>
</dbReference>
<dbReference type="InterPro" id="IPR000719">
    <property type="entry name" value="Prot_kinase_dom"/>
</dbReference>
<evidence type="ECO:0000313" key="8">
    <source>
        <dbReference type="EMBL" id="CAD6230171.1"/>
    </source>
</evidence>
<dbReference type="InterPro" id="IPR011009">
    <property type="entry name" value="Kinase-like_dom_sf"/>
</dbReference>
<evidence type="ECO:0000256" key="2">
    <source>
        <dbReference type="ARBA" id="ARBA00022741"/>
    </source>
</evidence>
<keyword evidence="9" id="KW-1185">Reference proteome</keyword>
<dbReference type="GO" id="GO:0007165">
    <property type="term" value="P:signal transduction"/>
    <property type="evidence" value="ECO:0007669"/>
    <property type="project" value="TreeGrafter"/>
</dbReference>
<keyword evidence="3" id="KW-0418">Kinase</keyword>
<evidence type="ECO:0000256" key="3">
    <source>
        <dbReference type="ARBA" id="ARBA00022777"/>
    </source>
</evidence>
<dbReference type="OrthoDB" id="275301at2759"/>
<dbReference type="PROSITE" id="PS00107">
    <property type="entry name" value="PROTEIN_KINASE_ATP"/>
    <property type="match status" value="1"/>
</dbReference>
<keyword evidence="1" id="KW-0808">Transferase</keyword>
<reference evidence="8" key="1">
    <citation type="submission" date="2020-10" db="EMBL/GenBank/DDBJ databases">
        <authorList>
            <person name="Han B."/>
            <person name="Lu T."/>
            <person name="Zhao Q."/>
            <person name="Huang X."/>
            <person name="Zhao Y."/>
        </authorList>
    </citation>
    <scope>NUCLEOTIDE SEQUENCE</scope>
</reference>
<name>A0A811NM67_9POAL</name>
<evidence type="ECO:0000256" key="1">
    <source>
        <dbReference type="ARBA" id="ARBA00022679"/>
    </source>
</evidence>
<dbReference type="AlphaFoldDB" id="A0A811NM67"/>
<dbReference type="PROSITE" id="PS50011">
    <property type="entry name" value="PROTEIN_KINASE_DOM"/>
    <property type="match status" value="1"/>
</dbReference>
<sequence>MGGGARISNQLPAPEAAAAAEQYPSEACSRRNAGKVRQKNHQNRAPTSSLRLPPAEGLQAAAHGTHAADILNSSSRESGTRFSASIRRCSMCPSGWPEGASSKRKAFTRHFPILPNFTTEKHGCPEAKQLRLVRTLGHGASGAVVWLASDDASGQLLAVKSAGAGGAVQLRREEQVLENLRSPHIVPCLGSRAAAVGGFQLFLEFAPGGSLADRAAQSGGRLAQPAVQAYTRDIARGLAYLHGRSLVHGDVKARNVVIGGDGRARLTDFGCARSVQQPSPSSRPIGGTPAFMAPEVARGEEQGPAADVWAVACTVIEMATGRAPWSDVDDVFAAVRKIGYTDELPELPAWLPAHAKDFLLMCLARDPRKRPTASQLLEHPFLASASCNGNGNGNADPTKHDWASPNSTLNAAFWESDDEDEETSERAFERISSLASLCSGLPHWDFEEGWIQVWGQCSRVCEAPADTVTAGAGFAVGSGALDAAVVDDLHVVVVEGASRFATCSVRVRNNCSKCQKRHSPVHAGGNVGVFSDFVKCHKHPSAGVGNNVGIRDDFAKCKRHPRMSAGRNVGIAADLVKWQTHFRVIVGSNVEYLRPVASCRGEAGELDCPCNPVVEDKFDFVPIWTFS</sequence>